<dbReference type="EMBL" id="EU573358">
    <property type="protein sequence ID" value="ADO27722.1"/>
    <property type="molecule type" value="Genomic_DNA"/>
</dbReference>
<protein>
    <submittedName>
        <fullName evidence="2">Uncharacterized protein</fullName>
    </submittedName>
</protein>
<dbReference type="AlphaFoldDB" id="E3NYV7"/>
<geneLocation type="plasmid" evidence="2">
    <name>pVT1</name>
</geneLocation>
<sequence>MFLMLLYFYRQPFKSFSDLAWCVGTFRESKKSGRLHQLEWVELEEIKPGRRKKTNPWRLNRGCRKGRTGKSKEE</sequence>
<gene>
    <name evidence="2" type="ORF">pVT1_38</name>
</gene>
<reference evidence="2" key="1">
    <citation type="journal article" date="2011" name="PLoS ONE">
        <title>Evidence for the role of horizontal transfer in generating pVT1, a large mosaic conjugative plasmid from the clam pathogen, Vibrio tapetis.</title>
        <authorList>
            <person name="Erauso G."/>
            <person name="Lakhal F."/>
            <person name="Bidault-Toffin A."/>
            <person name="Le Chevalier P."/>
            <person name="Bouloc P."/>
            <person name="Paillard C."/>
            <person name="Jacq A."/>
        </authorList>
    </citation>
    <scope>NUCLEOTIDE SEQUENCE</scope>
    <source>
        <strain evidence="2">CECT4600</strain>
        <plasmid evidence="2">pVT1</plasmid>
    </source>
</reference>
<accession>E3NYV7</accession>
<organism evidence="2">
    <name type="scientific">Vibrio tapetis</name>
    <dbReference type="NCBI Taxonomy" id="52443"/>
    <lineage>
        <taxon>Bacteria</taxon>
        <taxon>Pseudomonadati</taxon>
        <taxon>Pseudomonadota</taxon>
        <taxon>Gammaproteobacteria</taxon>
        <taxon>Vibrionales</taxon>
        <taxon>Vibrionaceae</taxon>
        <taxon>Vibrio</taxon>
    </lineage>
</organism>
<proteinExistence type="predicted"/>
<feature type="region of interest" description="Disordered" evidence="1">
    <location>
        <begin position="53"/>
        <end position="74"/>
    </location>
</feature>
<name>E3NYV7_9VIBR</name>
<evidence type="ECO:0000256" key="1">
    <source>
        <dbReference type="SAM" id="MobiDB-lite"/>
    </source>
</evidence>
<evidence type="ECO:0000313" key="2">
    <source>
        <dbReference type="EMBL" id="ADO27722.1"/>
    </source>
</evidence>
<keyword evidence="2" id="KW-0614">Plasmid</keyword>